<dbReference type="EMBL" id="POUA01000146">
    <property type="protein sequence ID" value="PZG42943.1"/>
    <property type="molecule type" value="Genomic_DNA"/>
</dbReference>
<dbReference type="RefSeq" id="WP_111168818.1">
    <property type="nucleotide sequence ID" value="NZ_POUA01000146.1"/>
</dbReference>
<reference evidence="2 3" key="1">
    <citation type="submission" date="2018-01" db="EMBL/GenBank/DDBJ databases">
        <title>Draft genome sequence of Sphaerisporangium sp. 7K107.</title>
        <authorList>
            <person name="Sahin N."/>
            <person name="Saygin H."/>
            <person name="Ay H."/>
        </authorList>
    </citation>
    <scope>NUCLEOTIDE SEQUENCE [LARGE SCALE GENOMIC DNA]</scope>
    <source>
        <strain evidence="2 3">7K107</strain>
    </source>
</reference>
<dbReference type="Pfam" id="PF19457">
    <property type="entry name" value="DUF5994"/>
    <property type="match status" value="1"/>
</dbReference>
<feature type="compositionally biased region" description="Basic and acidic residues" evidence="1">
    <location>
        <begin position="169"/>
        <end position="179"/>
    </location>
</feature>
<dbReference type="AlphaFoldDB" id="A0A2W2G4I3"/>
<accession>A0A2W2G4I3</accession>
<dbReference type="InterPro" id="IPR046036">
    <property type="entry name" value="DUF5994"/>
</dbReference>
<name>A0A2W2G4I3_9ACTN</name>
<gene>
    <name evidence="2" type="ORF">C1I98_19140</name>
</gene>
<keyword evidence="3" id="KW-1185">Reference proteome</keyword>
<evidence type="ECO:0000256" key="1">
    <source>
        <dbReference type="SAM" id="MobiDB-lite"/>
    </source>
</evidence>
<protein>
    <submittedName>
        <fullName evidence="2">Uncharacterized protein</fullName>
    </submittedName>
</protein>
<feature type="region of interest" description="Disordered" evidence="1">
    <location>
        <begin position="133"/>
        <end position="186"/>
    </location>
</feature>
<dbReference type="Proteomes" id="UP000248544">
    <property type="component" value="Unassembled WGS sequence"/>
</dbReference>
<evidence type="ECO:0000313" key="3">
    <source>
        <dbReference type="Proteomes" id="UP000248544"/>
    </source>
</evidence>
<sequence length="186" mass="19885">MTGAKKVRFSLDPGLARRGAVDGAWWPAGYDAGAELPALIAAIDRHLQRRVLRVGLHIDTWHNIPRRIAAPGRQVKVGWFRTIDPQVINLIIPGIEHINLLIVPPGTTPAAAAKALDLATRCRGRTRPSDILTAAEHNGPAEATGEQEPGLAGWDNEGGQSRQPVTAPRPDHLIGRGELGHAGPPP</sequence>
<organism evidence="2 3">
    <name type="scientific">Spongiactinospora gelatinilytica</name>
    <dbReference type="NCBI Taxonomy" id="2666298"/>
    <lineage>
        <taxon>Bacteria</taxon>
        <taxon>Bacillati</taxon>
        <taxon>Actinomycetota</taxon>
        <taxon>Actinomycetes</taxon>
        <taxon>Streptosporangiales</taxon>
        <taxon>Streptosporangiaceae</taxon>
        <taxon>Spongiactinospora</taxon>
    </lineage>
</organism>
<proteinExistence type="predicted"/>
<comment type="caution">
    <text evidence="2">The sequence shown here is derived from an EMBL/GenBank/DDBJ whole genome shotgun (WGS) entry which is preliminary data.</text>
</comment>
<evidence type="ECO:0000313" key="2">
    <source>
        <dbReference type="EMBL" id="PZG42943.1"/>
    </source>
</evidence>